<feature type="transmembrane region" description="Helical" evidence="7">
    <location>
        <begin position="359"/>
        <end position="378"/>
    </location>
</feature>
<dbReference type="RefSeq" id="WP_211344535.1">
    <property type="nucleotide sequence ID" value="NZ_CAJTBP010000001.1"/>
</dbReference>
<reference evidence="8 9" key="1">
    <citation type="submission" date="2019-06" db="EMBL/GenBank/DDBJ databases">
        <title>Sequencing the genomes of 1000 actinobacteria strains.</title>
        <authorList>
            <person name="Klenk H.-P."/>
        </authorList>
    </citation>
    <scope>NUCLEOTIDE SEQUENCE [LARGE SCALE GENOMIC DNA]</scope>
    <source>
        <strain evidence="8 9">DSM 24617</strain>
    </source>
</reference>
<feature type="transmembrane region" description="Helical" evidence="7">
    <location>
        <begin position="214"/>
        <end position="233"/>
    </location>
</feature>
<dbReference type="PANTHER" id="PTHR30482:SF5">
    <property type="entry name" value="ABC TRANSPORTER PERMEASE PROTEIN"/>
    <property type="match status" value="1"/>
</dbReference>
<dbReference type="EMBL" id="VFOK01000001">
    <property type="protein sequence ID" value="TQL32986.1"/>
    <property type="molecule type" value="Genomic_DNA"/>
</dbReference>
<keyword evidence="4 7" id="KW-1133">Transmembrane helix</keyword>
<dbReference type="GO" id="GO:0005886">
    <property type="term" value="C:plasma membrane"/>
    <property type="evidence" value="ECO:0007669"/>
    <property type="project" value="UniProtKB-SubCell"/>
</dbReference>
<keyword evidence="9" id="KW-1185">Reference proteome</keyword>
<protein>
    <submittedName>
        <fullName evidence="8">Branched-chain amino acid transport system permease protein</fullName>
    </submittedName>
</protein>
<dbReference type="CDD" id="cd06581">
    <property type="entry name" value="TM_PBP1_LivM_like"/>
    <property type="match status" value="1"/>
</dbReference>
<evidence type="ECO:0000256" key="4">
    <source>
        <dbReference type="ARBA" id="ARBA00022989"/>
    </source>
</evidence>
<dbReference type="InterPro" id="IPR043428">
    <property type="entry name" value="LivM-like"/>
</dbReference>
<keyword evidence="5 7" id="KW-0472">Membrane</keyword>
<keyword evidence="3 7" id="KW-0812">Transmembrane</keyword>
<feature type="transmembrane region" description="Helical" evidence="7">
    <location>
        <begin position="91"/>
        <end position="109"/>
    </location>
</feature>
<dbReference type="AlphaFoldDB" id="A0A542XB63"/>
<evidence type="ECO:0000256" key="1">
    <source>
        <dbReference type="ARBA" id="ARBA00004651"/>
    </source>
</evidence>
<evidence type="ECO:0000313" key="9">
    <source>
        <dbReference type="Proteomes" id="UP000318336"/>
    </source>
</evidence>
<evidence type="ECO:0000256" key="7">
    <source>
        <dbReference type="SAM" id="Phobius"/>
    </source>
</evidence>
<name>A0A542XB63_9MICO</name>
<evidence type="ECO:0000256" key="5">
    <source>
        <dbReference type="ARBA" id="ARBA00023136"/>
    </source>
</evidence>
<evidence type="ECO:0000256" key="2">
    <source>
        <dbReference type="ARBA" id="ARBA00022475"/>
    </source>
</evidence>
<accession>A0A542XB63</accession>
<sequence>MSDLTTTHPSADAGDTPESTPSTQPVTAVRADAGRRRIIGWALAALGVLVVWAIPLFVTDPYLLVLNWIMVGAVGGMGLTMLIGQAGQLSLAHSFFVLIGGAAYAVLAGPRTGDDYFGLGLPSWIAAILAVVITGGVGAAFAPISGRLRGIYLGVASLSLVFLGYWLARTFTDIFGSTSSGRYAPALNLFGFDFGTNEGQLHVLNVQIGKDERMFWLFAALTALAYFVGRGTVNGRIGRGWRSLRDNEAVATVMGVPVAKQKANAFAVSSAYAGLAGVMVVWWYDGLLKPDESVDAGTYSTVVAIAFLAMCVIGGLGSLTGVLFGAALVFGLPQLIPLLRGESDLSGTGFTPVVVTNLLYGALVVLIIIFEPGGLAGIGRRLRGLVQRSATTGKGTSS</sequence>
<feature type="transmembrane region" description="Helical" evidence="7">
    <location>
        <begin position="322"/>
        <end position="339"/>
    </location>
</feature>
<dbReference type="Pfam" id="PF02653">
    <property type="entry name" value="BPD_transp_2"/>
    <property type="match status" value="1"/>
</dbReference>
<evidence type="ECO:0000256" key="3">
    <source>
        <dbReference type="ARBA" id="ARBA00022692"/>
    </source>
</evidence>
<dbReference type="GO" id="GO:0015658">
    <property type="term" value="F:branched-chain amino acid transmembrane transporter activity"/>
    <property type="evidence" value="ECO:0007669"/>
    <property type="project" value="InterPro"/>
</dbReference>
<feature type="transmembrane region" description="Helical" evidence="7">
    <location>
        <begin position="64"/>
        <end position="84"/>
    </location>
</feature>
<evidence type="ECO:0000256" key="6">
    <source>
        <dbReference type="SAM" id="MobiDB-lite"/>
    </source>
</evidence>
<keyword evidence="2" id="KW-1003">Cell membrane</keyword>
<dbReference type="PANTHER" id="PTHR30482">
    <property type="entry name" value="HIGH-AFFINITY BRANCHED-CHAIN AMINO ACID TRANSPORT SYSTEM PERMEASE"/>
    <property type="match status" value="1"/>
</dbReference>
<feature type="transmembrane region" description="Helical" evidence="7">
    <location>
        <begin position="121"/>
        <end position="144"/>
    </location>
</feature>
<dbReference type="Proteomes" id="UP000318336">
    <property type="component" value="Unassembled WGS sequence"/>
</dbReference>
<feature type="compositionally biased region" description="Polar residues" evidence="6">
    <location>
        <begin position="17"/>
        <end position="26"/>
    </location>
</feature>
<proteinExistence type="predicted"/>
<comment type="subcellular location">
    <subcellularLocation>
        <location evidence="1">Cell membrane</location>
        <topology evidence="1">Multi-pass membrane protein</topology>
    </subcellularLocation>
</comment>
<comment type="caution">
    <text evidence="8">The sequence shown here is derived from an EMBL/GenBank/DDBJ whole genome shotgun (WGS) entry which is preliminary data.</text>
</comment>
<evidence type="ECO:0000313" key="8">
    <source>
        <dbReference type="EMBL" id="TQL32986.1"/>
    </source>
</evidence>
<gene>
    <name evidence="8" type="ORF">FB554_1119</name>
</gene>
<feature type="transmembrane region" description="Helical" evidence="7">
    <location>
        <begin position="38"/>
        <end position="58"/>
    </location>
</feature>
<dbReference type="InterPro" id="IPR001851">
    <property type="entry name" value="ABC_transp_permease"/>
</dbReference>
<feature type="region of interest" description="Disordered" evidence="6">
    <location>
        <begin position="1"/>
        <end position="26"/>
    </location>
</feature>
<feature type="transmembrane region" description="Helical" evidence="7">
    <location>
        <begin position="263"/>
        <end position="284"/>
    </location>
</feature>
<feature type="transmembrane region" description="Helical" evidence="7">
    <location>
        <begin position="151"/>
        <end position="168"/>
    </location>
</feature>
<organism evidence="8 9">
    <name type="scientific">Barrientosiimonas humi</name>
    <dbReference type="NCBI Taxonomy" id="999931"/>
    <lineage>
        <taxon>Bacteria</taxon>
        <taxon>Bacillati</taxon>
        <taxon>Actinomycetota</taxon>
        <taxon>Actinomycetes</taxon>
        <taxon>Micrococcales</taxon>
        <taxon>Dermacoccaceae</taxon>
        <taxon>Barrientosiimonas</taxon>
    </lineage>
</organism>
<feature type="transmembrane region" description="Helical" evidence="7">
    <location>
        <begin position="296"/>
        <end position="315"/>
    </location>
</feature>